<name>A0AAD8GQJ7_9APIA</name>
<dbReference type="AlphaFoldDB" id="A0AAD8GQJ7"/>
<evidence type="ECO:0000313" key="3">
    <source>
        <dbReference type="EMBL" id="KAK1352733.1"/>
    </source>
</evidence>
<feature type="region of interest" description="Disordered" evidence="1">
    <location>
        <begin position="40"/>
        <end position="59"/>
    </location>
</feature>
<keyword evidence="4" id="KW-1185">Reference proteome</keyword>
<protein>
    <recommendedName>
        <fullName evidence="2">Myb/SANT-like domain-containing protein</fullName>
    </recommendedName>
</protein>
<feature type="compositionally biased region" description="Polar residues" evidence="1">
    <location>
        <begin position="46"/>
        <end position="56"/>
    </location>
</feature>
<sequence>MTRQPILDIHQLPFSRTFVVIFSKSDFFISSPSLRHLSLPIKGMDPSNTTQNQSNETQKKGKVYWRGELITKTFLEACIEEVTANGRLGSSLKPHSWVKVGDILKKTHGFEVDARQMRNRYDYLRNRYVAWCQLKSKTGNHYNPVTNSFNFNEEEWDQLCKSTPLCYPELCTHLYDGIAATGVSGWGPSSKRSRIVDTNDEKEIPDIEEIQSNAPNAQSAFNIDTEETPKKRNKASPKLAKITEFENEMTSALKLMVQANSGPPLKECKEKLNNLGWGATNPLHIVFHKNIVDRKNID</sequence>
<feature type="domain" description="Myb/SANT-like" evidence="2">
    <location>
        <begin position="71"/>
        <end position="158"/>
    </location>
</feature>
<dbReference type="Pfam" id="PF12776">
    <property type="entry name" value="Myb_DNA-bind_3"/>
    <property type="match status" value="1"/>
</dbReference>
<feature type="region of interest" description="Disordered" evidence="1">
    <location>
        <begin position="213"/>
        <end position="237"/>
    </location>
</feature>
<dbReference type="InterPro" id="IPR024752">
    <property type="entry name" value="Myb/SANT-like_dom"/>
</dbReference>
<evidence type="ECO:0000256" key="1">
    <source>
        <dbReference type="SAM" id="MobiDB-lite"/>
    </source>
</evidence>
<gene>
    <name evidence="3" type="ORF">POM88_053164</name>
</gene>
<evidence type="ECO:0000313" key="4">
    <source>
        <dbReference type="Proteomes" id="UP001237642"/>
    </source>
</evidence>
<dbReference type="Proteomes" id="UP001237642">
    <property type="component" value="Unassembled WGS sequence"/>
</dbReference>
<comment type="caution">
    <text evidence="3">The sequence shown here is derived from an EMBL/GenBank/DDBJ whole genome shotgun (WGS) entry which is preliminary data.</text>
</comment>
<reference evidence="3" key="1">
    <citation type="submission" date="2023-02" db="EMBL/GenBank/DDBJ databases">
        <title>Genome of toxic invasive species Heracleum sosnowskyi carries increased number of genes despite the absence of recent whole-genome duplications.</title>
        <authorList>
            <person name="Schelkunov M."/>
            <person name="Shtratnikova V."/>
            <person name="Makarenko M."/>
            <person name="Klepikova A."/>
            <person name="Omelchenko D."/>
            <person name="Novikova G."/>
            <person name="Obukhova E."/>
            <person name="Bogdanov V."/>
            <person name="Penin A."/>
            <person name="Logacheva M."/>
        </authorList>
    </citation>
    <scope>NUCLEOTIDE SEQUENCE</scope>
    <source>
        <strain evidence="3">Hsosn_3</strain>
        <tissue evidence="3">Leaf</tissue>
    </source>
</reference>
<reference evidence="3" key="2">
    <citation type="submission" date="2023-05" db="EMBL/GenBank/DDBJ databases">
        <authorList>
            <person name="Schelkunov M.I."/>
        </authorList>
    </citation>
    <scope>NUCLEOTIDE SEQUENCE</scope>
    <source>
        <strain evidence="3">Hsosn_3</strain>
        <tissue evidence="3">Leaf</tissue>
    </source>
</reference>
<accession>A0AAD8GQJ7</accession>
<proteinExistence type="predicted"/>
<dbReference type="PANTHER" id="PTHR31704:SF48">
    <property type="entry name" value="L10-INTERACTING MYB DOMAIN-CONTAINING PROTEIN-LIKE"/>
    <property type="match status" value="1"/>
</dbReference>
<feature type="compositionally biased region" description="Polar residues" evidence="1">
    <location>
        <begin position="213"/>
        <end position="222"/>
    </location>
</feature>
<organism evidence="3 4">
    <name type="scientific">Heracleum sosnowskyi</name>
    <dbReference type="NCBI Taxonomy" id="360622"/>
    <lineage>
        <taxon>Eukaryota</taxon>
        <taxon>Viridiplantae</taxon>
        <taxon>Streptophyta</taxon>
        <taxon>Embryophyta</taxon>
        <taxon>Tracheophyta</taxon>
        <taxon>Spermatophyta</taxon>
        <taxon>Magnoliopsida</taxon>
        <taxon>eudicotyledons</taxon>
        <taxon>Gunneridae</taxon>
        <taxon>Pentapetalae</taxon>
        <taxon>asterids</taxon>
        <taxon>campanulids</taxon>
        <taxon>Apiales</taxon>
        <taxon>Apiaceae</taxon>
        <taxon>Apioideae</taxon>
        <taxon>apioid superclade</taxon>
        <taxon>Tordylieae</taxon>
        <taxon>Tordyliinae</taxon>
        <taxon>Heracleum</taxon>
    </lineage>
</organism>
<evidence type="ECO:0000259" key="2">
    <source>
        <dbReference type="Pfam" id="PF12776"/>
    </source>
</evidence>
<dbReference type="PANTHER" id="PTHR31704">
    <property type="entry name" value="MYB/SANT-LIKE DNA-BINDING DOMAIN PROTEIN-RELATED"/>
    <property type="match status" value="1"/>
</dbReference>
<dbReference type="EMBL" id="JAUIZM010000015">
    <property type="protein sequence ID" value="KAK1352733.1"/>
    <property type="molecule type" value="Genomic_DNA"/>
</dbReference>